<evidence type="ECO:0000256" key="1">
    <source>
        <dbReference type="ARBA" id="ARBA00000798"/>
    </source>
</evidence>
<evidence type="ECO:0000313" key="9">
    <source>
        <dbReference type="EMBL" id="APJ03588.1"/>
    </source>
</evidence>
<dbReference type="GO" id="GO:0006793">
    <property type="term" value="P:phosphorus metabolic process"/>
    <property type="evidence" value="ECO:0007669"/>
    <property type="project" value="UniProtKB-ARBA"/>
</dbReference>
<evidence type="ECO:0000256" key="2">
    <source>
        <dbReference type="ARBA" id="ARBA00008664"/>
    </source>
</evidence>
<proteinExistence type="inferred from homology"/>
<keyword evidence="4" id="KW-0378">Hydrolase</keyword>
<dbReference type="OrthoDB" id="5294698at2"/>
<dbReference type="InterPro" id="IPR025202">
    <property type="entry name" value="PLD-like_dom"/>
</dbReference>
<organism evidence="9 10">
    <name type="scientific">Silvanigrella aquatica</name>
    <dbReference type="NCBI Taxonomy" id="1915309"/>
    <lineage>
        <taxon>Bacteria</taxon>
        <taxon>Pseudomonadati</taxon>
        <taxon>Bdellovibrionota</taxon>
        <taxon>Oligoflexia</taxon>
        <taxon>Silvanigrellales</taxon>
        <taxon>Silvanigrellaceae</taxon>
        <taxon>Silvanigrella</taxon>
    </lineage>
</organism>
<keyword evidence="5" id="KW-0442">Lipid degradation</keyword>
<feature type="domain" description="PLD phosphodiesterase" evidence="8">
    <location>
        <begin position="311"/>
        <end position="338"/>
    </location>
</feature>
<dbReference type="SUPFAM" id="SSF56024">
    <property type="entry name" value="Phospholipase D/nuclease"/>
    <property type="match status" value="2"/>
</dbReference>
<dbReference type="EMBL" id="CP017834">
    <property type="protein sequence ID" value="APJ03588.1"/>
    <property type="molecule type" value="Genomic_DNA"/>
</dbReference>
<evidence type="ECO:0000256" key="4">
    <source>
        <dbReference type="ARBA" id="ARBA00022801"/>
    </source>
</evidence>
<keyword evidence="7" id="KW-0732">Signal</keyword>
<evidence type="ECO:0000256" key="7">
    <source>
        <dbReference type="SAM" id="SignalP"/>
    </source>
</evidence>
<dbReference type="PANTHER" id="PTHR43856:SF1">
    <property type="entry name" value="MITOCHONDRIAL CARDIOLIPIN HYDROLASE"/>
    <property type="match status" value="1"/>
</dbReference>
<feature type="domain" description="PLD phosphodiesterase" evidence="8">
    <location>
        <begin position="115"/>
        <end position="142"/>
    </location>
</feature>
<evidence type="ECO:0000256" key="3">
    <source>
        <dbReference type="ARBA" id="ARBA00012027"/>
    </source>
</evidence>
<comment type="catalytic activity">
    <reaction evidence="1">
        <text>a 1,2-diacyl-sn-glycero-3-phosphocholine + H2O = a 1,2-diacyl-sn-glycero-3-phosphate + choline + H(+)</text>
        <dbReference type="Rhea" id="RHEA:14445"/>
        <dbReference type="ChEBI" id="CHEBI:15354"/>
        <dbReference type="ChEBI" id="CHEBI:15377"/>
        <dbReference type="ChEBI" id="CHEBI:15378"/>
        <dbReference type="ChEBI" id="CHEBI:57643"/>
        <dbReference type="ChEBI" id="CHEBI:58608"/>
        <dbReference type="EC" id="3.1.4.4"/>
    </reaction>
</comment>
<dbReference type="GO" id="GO:0016891">
    <property type="term" value="F:RNA endonuclease activity producing 5'-phosphomonoesters, hydrolytic mechanism"/>
    <property type="evidence" value="ECO:0007669"/>
    <property type="project" value="TreeGrafter"/>
</dbReference>
<dbReference type="RefSeq" id="WP_148697325.1">
    <property type="nucleotide sequence ID" value="NZ_CP017834.1"/>
</dbReference>
<name>A0A1L4D070_9BACT</name>
<dbReference type="PROSITE" id="PS50035">
    <property type="entry name" value="PLD"/>
    <property type="match status" value="2"/>
</dbReference>
<dbReference type="InterPro" id="IPR001736">
    <property type="entry name" value="PLipase_D/transphosphatidylase"/>
</dbReference>
<comment type="similarity">
    <text evidence="2">Belongs to the phospholipase D family.</text>
</comment>
<dbReference type="Proteomes" id="UP000184731">
    <property type="component" value="Chromosome"/>
</dbReference>
<dbReference type="Gene3D" id="3.30.870.10">
    <property type="entry name" value="Endonuclease Chain A"/>
    <property type="match status" value="2"/>
</dbReference>
<dbReference type="PANTHER" id="PTHR43856">
    <property type="entry name" value="CARDIOLIPIN HYDROLASE"/>
    <property type="match status" value="1"/>
</dbReference>
<sequence length="372" mass="42397">MKYFRVHGILLSIAFSFPLLSEAKTVNLLQQEAHLGFSPNAGALQLIVDAIQGAQKSIDMATLLITSDSIYNALIDSHNRGVKIRIVVDSKSANTSGSDVQRLIDNNIAVKLNSEFRIMHNKYFIIDGQSVETGSFNYSENADKRNAENAIFLYNQPNIAKLYSEIFERLFADSNKLNNVYDYNEYPNEISNYDHFSIENTYEYSAKSKNMETKIFEIEKGKVDVAFSKACNYINDSQSAKDLVLNVIKNSKNSIYMAAYNFSDPDIIAFLKIAQKNGVQLNIVLDYKANYSNSAVDNLKELGANIYLNKKFNIMHNKYIISDNDTVEFGSFNYTSSANEDQCNNVLVFYKQNDLTKYYMEDWNMLYQTSKK</sequence>
<dbReference type="GO" id="GO:0004630">
    <property type="term" value="F:phospholipase D activity"/>
    <property type="evidence" value="ECO:0007669"/>
    <property type="project" value="UniProtKB-EC"/>
</dbReference>
<dbReference type="InterPro" id="IPR051406">
    <property type="entry name" value="PLD_domain"/>
</dbReference>
<dbReference type="STRING" id="1915309.AXG55_06575"/>
<dbReference type="AlphaFoldDB" id="A0A1L4D070"/>
<dbReference type="Pfam" id="PF13091">
    <property type="entry name" value="PLDc_2"/>
    <property type="match status" value="2"/>
</dbReference>
<evidence type="ECO:0000256" key="5">
    <source>
        <dbReference type="ARBA" id="ARBA00022963"/>
    </source>
</evidence>
<evidence type="ECO:0000256" key="6">
    <source>
        <dbReference type="ARBA" id="ARBA00023098"/>
    </source>
</evidence>
<dbReference type="GO" id="GO:0016042">
    <property type="term" value="P:lipid catabolic process"/>
    <property type="evidence" value="ECO:0007669"/>
    <property type="project" value="UniProtKB-KW"/>
</dbReference>
<evidence type="ECO:0000313" key="10">
    <source>
        <dbReference type="Proteomes" id="UP000184731"/>
    </source>
</evidence>
<keyword evidence="6" id="KW-0443">Lipid metabolism</keyword>
<feature type="chain" id="PRO_5012114609" description="phospholipase D" evidence="7">
    <location>
        <begin position="24"/>
        <end position="372"/>
    </location>
</feature>
<gene>
    <name evidence="9" type="ORF">AXG55_06575</name>
</gene>
<protein>
    <recommendedName>
        <fullName evidence="3">phospholipase D</fullName>
        <ecNumber evidence="3">3.1.4.4</ecNumber>
    </recommendedName>
</protein>
<accession>A0A1L4D070</accession>
<evidence type="ECO:0000259" key="8">
    <source>
        <dbReference type="PROSITE" id="PS50035"/>
    </source>
</evidence>
<dbReference type="CDD" id="cd09170">
    <property type="entry name" value="PLDc_Nuc"/>
    <property type="match status" value="1"/>
</dbReference>
<reference evidence="9 10" key="1">
    <citation type="submission" date="2016-10" db="EMBL/GenBank/DDBJ databases">
        <title>Silvanigrella aquatica sp. nov., isolated from a freshwater lake located in the Black Forest, Germany, description of Silvanigrellaceae fam. nov., Silvanigrellales ord. nov., reclassification of the order Bdellovibrionales in the class Oligoflexia, reclassification of the families Bacteriovoracaceae and Halobacteriovoraceae in the new order Bacteriovoracales ord. nov., and reclassification of the family Pseudobacteriovoracaceae in the order Oligoflexiales.</title>
        <authorList>
            <person name="Hahn M.W."/>
            <person name="Schmidt J."/>
            <person name="Koll U."/>
            <person name="Rohde M."/>
            <person name="Verbag S."/>
            <person name="Pitt A."/>
            <person name="Nakai R."/>
            <person name="Naganuma T."/>
            <person name="Lang E."/>
        </authorList>
    </citation>
    <scope>NUCLEOTIDE SEQUENCE [LARGE SCALE GENOMIC DNA]</scope>
    <source>
        <strain evidence="9 10">MWH-Nonnen-W8red</strain>
    </source>
</reference>
<keyword evidence="10" id="KW-1185">Reference proteome</keyword>
<dbReference type="KEGG" id="saqi:AXG55_06575"/>
<feature type="signal peptide" evidence="7">
    <location>
        <begin position="1"/>
        <end position="23"/>
    </location>
</feature>
<dbReference type="EC" id="3.1.4.4" evidence="3"/>
<dbReference type="SMART" id="SM00155">
    <property type="entry name" value="PLDc"/>
    <property type="match status" value="2"/>
</dbReference>